<dbReference type="EMBL" id="JPOS01000018">
    <property type="protein sequence ID" value="KGE88572.1"/>
    <property type="molecule type" value="Genomic_DNA"/>
</dbReference>
<dbReference type="Pfam" id="PF11325">
    <property type="entry name" value="DUF3127"/>
    <property type="match status" value="1"/>
</dbReference>
<dbReference type="OrthoDB" id="598142at2"/>
<evidence type="ECO:0000256" key="1">
    <source>
        <dbReference type="SAM" id="MobiDB-lite"/>
    </source>
</evidence>
<sequence>MSFEVEGKLHKKYETEQKTDSFQAREFVIETEGNYPQFVKFQLVQDRCALLDPFEEGQMIKVHFDLRGREWNGKYFTNLNAWRLEQGGANAAPTAPPKSADSGFPDSEFPSANDEPASQADDDLPF</sequence>
<keyword evidence="3" id="KW-1185">Reference proteome</keyword>
<dbReference type="InterPro" id="IPR021474">
    <property type="entry name" value="DUF3127"/>
</dbReference>
<organism evidence="2 3">
    <name type="scientific">Phaeodactylibacter xiamenensis</name>
    <dbReference type="NCBI Taxonomy" id="1524460"/>
    <lineage>
        <taxon>Bacteria</taxon>
        <taxon>Pseudomonadati</taxon>
        <taxon>Bacteroidota</taxon>
        <taxon>Saprospiria</taxon>
        <taxon>Saprospirales</taxon>
        <taxon>Haliscomenobacteraceae</taxon>
        <taxon>Phaeodactylibacter</taxon>
    </lineage>
</organism>
<dbReference type="RefSeq" id="WP_044218212.1">
    <property type="nucleotide sequence ID" value="NZ_JBKAGJ010000006.1"/>
</dbReference>
<dbReference type="STRING" id="1524460.IX84_07785"/>
<name>A0A098SBZ6_9BACT</name>
<accession>A0A098SBZ6</accession>
<comment type="caution">
    <text evidence="2">The sequence shown here is derived from an EMBL/GenBank/DDBJ whole genome shotgun (WGS) entry which is preliminary data.</text>
</comment>
<evidence type="ECO:0000313" key="2">
    <source>
        <dbReference type="EMBL" id="KGE88572.1"/>
    </source>
</evidence>
<feature type="region of interest" description="Disordered" evidence="1">
    <location>
        <begin position="87"/>
        <end position="126"/>
    </location>
</feature>
<evidence type="ECO:0008006" key="4">
    <source>
        <dbReference type="Google" id="ProtNLM"/>
    </source>
</evidence>
<gene>
    <name evidence="2" type="ORF">IX84_07785</name>
</gene>
<dbReference type="Proteomes" id="UP000029736">
    <property type="component" value="Unassembled WGS sequence"/>
</dbReference>
<reference evidence="2 3" key="1">
    <citation type="journal article" date="2014" name="Int. J. Syst. Evol. Microbiol.">
        <title>Phaeodactylibacter xiamenensis gen. nov., sp. nov., a member of the family Saprospiraceae isolated from the marine alga Phaeodactylum tricornutum.</title>
        <authorList>
            <person name="Chen Z.Jr."/>
            <person name="Lei X."/>
            <person name="Lai Q."/>
            <person name="Li Y."/>
            <person name="Zhang B."/>
            <person name="Zhang J."/>
            <person name="Zhang H."/>
            <person name="Yang L."/>
            <person name="Zheng W."/>
            <person name="Tian Y."/>
            <person name="Yu Z."/>
            <person name="Xu H.Jr."/>
            <person name="Zheng T."/>
        </authorList>
    </citation>
    <scope>NUCLEOTIDE SEQUENCE [LARGE SCALE GENOMIC DNA]</scope>
    <source>
        <strain evidence="2 3">KD52</strain>
    </source>
</reference>
<protein>
    <recommendedName>
        <fullName evidence="4">DUF3127 domain-containing protein</fullName>
    </recommendedName>
</protein>
<evidence type="ECO:0000313" key="3">
    <source>
        <dbReference type="Proteomes" id="UP000029736"/>
    </source>
</evidence>
<proteinExistence type="predicted"/>
<dbReference type="AlphaFoldDB" id="A0A098SBZ6"/>